<feature type="domain" description="PorZ N-terminal beta-propeller" evidence="1">
    <location>
        <begin position="47"/>
        <end position="212"/>
    </location>
</feature>
<evidence type="ECO:0000313" key="3">
    <source>
        <dbReference type="Proteomes" id="UP000634134"/>
    </source>
</evidence>
<name>A0ABR9WHU4_9BACT</name>
<dbReference type="InterPro" id="IPR048954">
    <property type="entry name" value="PorZ_N"/>
</dbReference>
<dbReference type="Pfam" id="PF07494">
    <property type="entry name" value="Reg_prop"/>
    <property type="match status" value="1"/>
</dbReference>
<dbReference type="SUPFAM" id="SSF50998">
    <property type="entry name" value="Quinoprotein alcohol dehydrogenase-like"/>
    <property type="match status" value="1"/>
</dbReference>
<dbReference type="SUPFAM" id="SSF63829">
    <property type="entry name" value="Calcium-dependent phosphotriesterase"/>
    <property type="match status" value="1"/>
</dbReference>
<protein>
    <recommendedName>
        <fullName evidence="1">PorZ N-terminal beta-propeller domain-containing protein</fullName>
    </recommendedName>
</protein>
<comment type="caution">
    <text evidence="2">The sequence shown here is derived from an EMBL/GenBank/DDBJ whole genome shotgun (WGS) entry which is preliminary data.</text>
</comment>
<dbReference type="Pfam" id="PF21544">
    <property type="entry name" value="PorZ_N_b_propeller"/>
    <property type="match status" value="1"/>
</dbReference>
<dbReference type="Gene3D" id="2.130.10.10">
    <property type="entry name" value="YVTN repeat-like/Quinoprotein amine dehydrogenase"/>
    <property type="match status" value="2"/>
</dbReference>
<dbReference type="EMBL" id="JACYGY010000001">
    <property type="protein sequence ID" value="MBE9465075.1"/>
    <property type="molecule type" value="Genomic_DNA"/>
</dbReference>
<dbReference type="RefSeq" id="WP_194123102.1">
    <property type="nucleotide sequence ID" value="NZ_JACYGY010000001.1"/>
</dbReference>
<organism evidence="2 3">
    <name type="scientific">Dyadobacter subterraneus</name>
    <dbReference type="NCBI Taxonomy" id="2773304"/>
    <lineage>
        <taxon>Bacteria</taxon>
        <taxon>Pseudomonadati</taxon>
        <taxon>Bacteroidota</taxon>
        <taxon>Cytophagia</taxon>
        <taxon>Cytophagales</taxon>
        <taxon>Spirosomataceae</taxon>
        <taxon>Dyadobacter</taxon>
    </lineage>
</organism>
<sequence length="602" mass="66431">MMRNFILLLLWGLLPTAIYAQNVPLGTWESHFSYRSAKHILKVRNKIFCSSYNGLFSFDQVNNQITNYSKANGLSAVGVSSMAYDSTENLIILAYRSGNLDLLYLNDDLEPDQIINWPFLADATDLPANKQISKISFLENKVYLSTNFGIIKLDPKLREIEETYRYIGAGGLEVSVTDLTFSNDSLFAATSQGLLATSLRSSINKQYFANWKTIPTPYKAVSVSYQNGNIYAGFAGAGIYKRKNSIWESVYESASQNYSFSEKDNLVTISDRILVLNQTKTDVYQNPIFSTLQESLRINSYFWSADMKQGLLSNKDGSFKSYSPVEGDTTIAPRTDSSVVDLNGLTWTRLPAYLGGGISVKNLKTNKQRILSTSVGSGGLPSSLIHSLAIDTDGYVWFASERGVGYFLPDDILSGSPIDAILPIYGQRKLFSSERSNALTVEPGNRKWIGTDNGLFQFTADGTELVKQFTAADSPLPSSKISALKFERSTGLLFVDTPNGMVSYRSDATTPEENLSSITVFPNPVRPNFDGILGVKGLMDNSTVKFTDLSGRLVYETRSQGGTASWNLNDYTGKRVRGGIYLIIIVSSDRSEKIAGKLAVIN</sequence>
<keyword evidence="3" id="KW-1185">Reference proteome</keyword>
<evidence type="ECO:0000313" key="2">
    <source>
        <dbReference type="EMBL" id="MBE9465075.1"/>
    </source>
</evidence>
<dbReference type="InterPro" id="IPR015943">
    <property type="entry name" value="WD40/YVTN_repeat-like_dom_sf"/>
</dbReference>
<evidence type="ECO:0000259" key="1">
    <source>
        <dbReference type="Pfam" id="PF21544"/>
    </source>
</evidence>
<reference evidence="3" key="1">
    <citation type="submission" date="2023-07" db="EMBL/GenBank/DDBJ databases">
        <title>Dyadobacter sp. nov 'subterranea' isolated from contaminted grondwater.</title>
        <authorList>
            <person name="Szabo I."/>
            <person name="Al-Omari J."/>
            <person name="Szerdahelyi S.G."/>
            <person name="Rado J."/>
        </authorList>
    </citation>
    <scope>NUCLEOTIDE SEQUENCE [LARGE SCALE GENOMIC DNA]</scope>
    <source>
        <strain evidence="3">UP-52</strain>
    </source>
</reference>
<gene>
    <name evidence="2" type="ORF">IEE83_24595</name>
</gene>
<dbReference type="InterPro" id="IPR011047">
    <property type="entry name" value="Quinoprotein_ADH-like_sf"/>
</dbReference>
<proteinExistence type="predicted"/>
<dbReference type="Proteomes" id="UP000634134">
    <property type="component" value="Unassembled WGS sequence"/>
</dbReference>
<accession>A0ABR9WHU4</accession>
<dbReference type="InterPro" id="IPR011110">
    <property type="entry name" value="Reg_prop"/>
</dbReference>